<reference evidence="1" key="1">
    <citation type="submission" date="2019-08" db="EMBL/GenBank/DDBJ databases">
        <authorList>
            <person name="Kucharzyk K."/>
            <person name="Murdoch R.W."/>
            <person name="Higgins S."/>
            <person name="Loffler F."/>
        </authorList>
    </citation>
    <scope>NUCLEOTIDE SEQUENCE</scope>
</reference>
<sequence>MAEKDRLRSKKIHVFLSDNEDELLGDKAKYCNLTKSEYVRSMIVNGAIINHSTGDIPAAISEINRVGNNINQIAKKLNETNSFYRKDFDDLKCQYKTLFEYYIERMIGK</sequence>
<accession>A0A645IPA2</accession>
<dbReference type="InterPro" id="IPR053842">
    <property type="entry name" value="NikA-like"/>
</dbReference>
<name>A0A645IPA2_9ZZZZ</name>
<dbReference type="Pfam" id="PF21983">
    <property type="entry name" value="NikA-like"/>
    <property type="match status" value="1"/>
</dbReference>
<dbReference type="EMBL" id="VSSQ01120002">
    <property type="protein sequence ID" value="MPN53165.1"/>
    <property type="molecule type" value="Genomic_DNA"/>
</dbReference>
<proteinExistence type="predicted"/>
<protein>
    <submittedName>
        <fullName evidence="1">Uncharacterized protein</fullName>
    </submittedName>
</protein>
<gene>
    <name evidence="1" type="ORF">SDC9_200829</name>
</gene>
<evidence type="ECO:0000313" key="1">
    <source>
        <dbReference type="EMBL" id="MPN53165.1"/>
    </source>
</evidence>
<dbReference type="AlphaFoldDB" id="A0A645IPA2"/>
<comment type="caution">
    <text evidence="1">The sequence shown here is derived from an EMBL/GenBank/DDBJ whole genome shotgun (WGS) entry which is preliminary data.</text>
</comment>
<organism evidence="1">
    <name type="scientific">bioreactor metagenome</name>
    <dbReference type="NCBI Taxonomy" id="1076179"/>
    <lineage>
        <taxon>unclassified sequences</taxon>
        <taxon>metagenomes</taxon>
        <taxon>ecological metagenomes</taxon>
    </lineage>
</organism>